<dbReference type="Proteomes" id="UP000319342">
    <property type="component" value="Chromosome"/>
</dbReference>
<evidence type="ECO:0000313" key="1">
    <source>
        <dbReference type="EMBL" id="QDU83179.1"/>
    </source>
</evidence>
<name>A0A518CVD6_9BACT</name>
<organism evidence="1 2">
    <name type="scientific">Rohdeia mirabilis</name>
    <dbReference type="NCBI Taxonomy" id="2528008"/>
    <lineage>
        <taxon>Bacteria</taxon>
        <taxon>Pseudomonadati</taxon>
        <taxon>Planctomycetota</taxon>
        <taxon>Planctomycetia</taxon>
        <taxon>Planctomycetia incertae sedis</taxon>
        <taxon>Rohdeia</taxon>
    </lineage>
</organism>
<protein>
    <submittedName>
        <fullName evidence="1">Uncharacterized protein</fullName>
    </submittedName>
</protein>
<keyword evidence="2" id="KW-1185">Reference proteome</keyword>
<gene>
    <name evidence="1" type="ORF">Pla163_02760</name>
</gene>
<reference evidence="1 2" key="1">
    <citation type="submission" date="2019-02" db="EMBL/GenBank/DDBJ databases">
        <title>Deep-cultivation of Planctomycetes and their phenomic and genomic characterization uncovers novel biology.</title>
        <authorList>
            <person name="Wiegand S."/>
            <person name="Jogler M."/>
            <person name="Boedeker C."/>
            <person name="Pinto D."/>
            <person name="Vollmers J."/>
            <person name="Rivas-Marin E."/>
            <person name="Kohn T."/>
            <person name="Peeters S.H."/>
            <person name="Heuer A."/>
            <person name="Rast P."/>
            <person name="Oberbeckmann S."/>
            <person name="Bunk B."/>
            <person name="Jeske O."/>
            <person name="Meyerdierks A."/>
            <person name="Storesund J.E."/>
            <person name="Kallscheuer N."/>
            <person name="Luecker S."/>
            <person name="Lage O.M."/>
            <person name="Pohl T."/>
            <person name="Merkel B.J."/>
            <person name="Hornburger P."/>
            <person name="Mueller R.-W."/>
            <person name="Bruemmer F."/>
            <person name="Labrenz M."/>
            <person name="Spormann A.M."/>
            <person name="Op den Camp H."/>
            <person name="Overmann J."/>
            <person name="Amann R."/>
            <person name="Jetten M.S.M."/>
            <person name="Mascher T."/>
            <person name="Medema M.H."/>
            <person name="Devos D.P."/>
            <person name="Kaster A.-K."/>
            <person name="Ovreas L."/>
            <person name="Rohde M."/>
            <person name="Galperin M.Y."/>
            <person name="Jogler C."/>
        </authorList>
    </citation>
    <scope>NUCLEOTIDE SEQUENCE [LARGE SCALE GENOMIC DNA]</scope>
    <source>
        <strain evidence="1 2">Pla163</strain>
    </source>
</reference>
<proteinExistence type="predicted"/>
<evidence type="ECO:0000313" key="2">
    <source>
        <dbReference type="Proteomes" id="UP000319342"/>
    </source>
</evidence>
<accession>A0A518CVD6</accession>
<sequence>MEQVRDLLVPYVPPERSRYRFRHVDECMKKGVAPTTVVFELAERDVLGMKPRVRRRLRERCLVFDPQRVWMRSLARAVFHGTAEGRQEPDDEWLEWVLSRSLRDLLYEDRENQTNLVPIPEGAEDDYALMTELLGIPADDARLAAVRFNDMAYDRRVIAFRTIVEGWSLDQCVEAGFGDHAHVQSELRAALAHISNTTDPLNPRIVGDDGEFL</sequence>
<dbReference type="AlphaFoldDB" id="A0A518CVD6"/>
<dbReference type="EMBL" id="CP036290">
    <property type="protein sequence ID" value="QDU83179.1"/>
    <property type="molecule type" value="Genomic_DNA"/>
</dbReference>